<proteinExistence type="predicted"/>
<dbReference type="EMBL" id="AP023094">
    <property type="protein sequence ID" value="BCE48358.1"/>
    <property type="molecule type" value="Genomic_DNA"/>
</dbReference>
<reference evidence="1" key="1">
    <citation type="submission" date="2020-05" db="EMBL/GenBank/DDBJ databases">
        <title>Complete genome sequence of Bradyrhizobium diazoefficiens XF1 isolated from soybean nodule.</title>
        <authorList>
            <person name="Noda R."/>
            <person name="Kakizaki K."/>
            <person name="Minamisawa K."/>
        </authorList>
    </citation>
    <scope>NUCLEOTIDE SEQUENCE</scope>
    <source>
        <strain evidence="1">XF1</strain>
    </source>
</reference>
<protein>
    <submittedName>
        <fullName evidence="3">Uncharacterized protein</fullName>
    </submittedName>
</protein>
<sequence length="123" mass="13585">MTATTIEAPALTAQQLADQIVTALEGGSNHWLERFDSKKGKERATEGPWYSDPKVWDGDFEIEVLADEDSVKHSFTPDKVKAGLAWLMKNHPHRVAEIIEETGDAETADVFLQACVLGEIVYG</sequence>
<evidence type="ECO:0000313" key="1">
    <source>
        <dbReference type="EMBL" id="BCE22093.1"/>
    </source>
</evidence>
<gene>
    <name evidence="3" type="ORF">XF10B_46720</name>
    <name evidence="1" type="ORF">XF1B_47740</name>
    <name evidence="2" type="ORF">XF4B_47070</name>
</gene>
<dbReference type="EMBL" id="AP023091">
    <property type="protein sequence ID" value="BCE22093.1"/>
    <property type="molecule type" value="Genomic_DNA"/>
</dbReference>
<reference evidence="2" key="3">
    <citation type="submission" date="2020-05" db="EMBL/GenBank/DDBJ databases">
        <title>Complete genome sequence of Bradyrhizobium diazoefficiens XF4 isolated from soybean nodule.</title>
        <authorList>
            <person name="Noda R."/>
            <person name="Kakizaki K."/>
            <person name="Minamisawa K."/>
        </authorList>
    </citation>
    <scope>NUCLEOTIDE SEQUENCE</scope>
    <source>
        <strain evidence="2">XF4</strain>
    </source>
</reference>
<evidence type="ECO:0000313" key="3">
    <source>
        <dbReference type="EMBL" id="BCE91874.1"/>
    </source>
</evidence>
<dbReference type="EMBL" id="AP023099">
    <property type="protein sequence ID" value="BCE91874.1"/>
    <property type="molecule type" value="Genomic_DNA"/>
</dbReference>
<dbReference type="AlphaFoldDB" id="A0A810CVV0"/>
<reference evidence="3" key="2">
    <citation type="submission" date="2020-05" db="EMBL/GenBank/DDBJ databases">
        <title>Complete genome sequence of Bradyrhizobium diazoefficiens XF10 isolated from soybean nodule.</title>
        <authorList>
            <person name="Noda R."/>
            <person name="Kakizaki K."/>
            <person name="Minamisawa K."/>
        </authorList>
    </citation>
    <scope>NUCLEOTIDE SEQUENCE</scope>
    <source>
        <strain evidence="3">XF10</strain>
    </source>
</reference>
<organism evidence="3">
    <name type="scientific">Bradyrhizobium diazoefficiens</name>
    <dbReference type="NCBI Taxonomy" id="1355477"/>
    <lineage>
        <taxon>Bacteria</taxon>
        <taxon>Pseudomonadati</taxon>
        <taxon>Pseudomonadota</taxon>
        <taxon>Alphaproteobacteria</taxon>
        <taxon>Hyphomicrobiales</taxon>
        <taxon>Nitrobacteraceae</taxon>
        <taxon>Bradyrhizobium</taxon>
    </lineage>
</organism>
<evidence type="ECO:0000313" key="2">
    <source>
        <dbReference type="EMBL" id="BCE48358.1"/>
    </source>
</evidence>
<accession>A0A810CVV0</accession>
<name>A0A810CVV0_9BRAD</name>